<dbReference type="InterPro" id="IPR006571">
    <property type="entry name" value="TLDc_dom"/>
</dbReference>
<feature type="coiled-coil region" evidence="1">
    <location>
        <begin position="132"/>
        <end position="187"/>
    </location>
</feature>
<protein>
    <recommendedName>
        <fullName evidence="2">TLDc domain-containing protein</fullName>
    </recommendedName>
</protein>
<sequence length="340" mass="39422">KKASDKEVCAVYEEEQTGPFHYFRSMAAALPRIKSSRECITCKQSKNEKGRQGVIMCVGCELMFCEEHSLQHRQEIKRQFDGICEKHAFLQQDLNNTKDNSKSSELFSEIDQFEQEMMDQIKRTTKTAKERLLQMFKEKEEIKKEFNSLTKELRLKQSQSDYDETDVDHWKEELTKLTKQLRQLLTSNDNKIDWNTNSSIDLANLIQAVPLPASSPNQEQLFTGGALLHKGHQLKLNEFYGQTSQRWHLIYKAEKNGFAAKDFHRQCDGEGPTMTIIQSQEGNYLFGAFTMVPWTSQNGYKRDPNAFLFTLTNPHNLKPTKFPIIPEQSQYAVYHTNTKA</sequence>
<evidence type="ECO:0000259" key="2">
    <source>
        <dbReference type="PROSITE" id="PS51886"/>
    </source>
</evidence>
<evidence type="ECO:0000313" key="4">
    <source>
        <dbReference type="EMBL" id="CAF3982363.1"/>
    </source>
</evidence>
<dbReference type="PROSITE" id="PS51886">
    <property type="entry name" value="TLDC"/>
    <property type="match status" value="1"/>
</dbReference>
<name>A0A8S2N2H2_9BILA</name>
<dbReference type="Proteomes" id="UP000677228">
    <property type="component" value="Unassembled WGS sequence"/>
</dbReference>
<dbReference type="AlphaFoldDB" id="A0A8S2N2H2"/>
<dbReference type="PANTHER" id="PTHR23354">
    <property type="entry name" value="NUCLEOLAR PROTEIN 7/ESTROGEN RECEPTOR COACTIVATOR-RELATED"/>
    <property type="match status" value="1"/>
</dbReference>
<feature type="domain" description="TLDc" evidence="2">
    <location>
        <begin position="226"/>
        <end position="340"/>
    </location>
</feature>
<accession>A0A8S2N2H2</accession>
<reference evidence="4" key="1">
    <citation type="submission" date="2021-02" db="EMBL/GenBank/DDBJ databases">
        <authorList>
            <person name="Nowell W R."/>
        </authorList>
    </citation>
    <scope>NUCLEOTIDE SEQUENCE</scope>
</reference>
<dbReference type="EMBL" id="CAJNOK010012783">
    <property type="protein sequence ID" value="CAF1170998.1"/>
    <property type="molecule type" value="Genomic_DNA"/>
</dbReference>
<organism evidence="4 5">
    <name type="scientific">Didymodactylos carnosus</name>
    <dbReference type="NCBI Taxonomy" id="1234261"/>
    <lineage>
        <taxon>Eukaryota</taxon>
        <taxon>Metazoa</taxon>
        <taxon>Spiralia</taxon>
        <taxon>Gnathifera</taxon>
        <taxon>Rotifera</taxon>
        <taxon>Eurotatoria</taxon>
        <taxon>Bdelloidea</taxon>
        <taxon>Philodinida</taxon>
        <taxon>Philodinidae</taxon>
        <taxon>Didymodactylos</taxon>
    </lineage>
</organism>
<dbReference type="Pfam" id="PF07534">
    <property type="entry name" value="TLD"/>
    <property type="match status" value="1"/>
</dbReference>
<keyword evidence="1" id="KW-0175">Coiled coil</keyword>
<dbReference type="EMBL" id="CAJOBA010034307">
    <property type="protein sequence ID" value="CAF3982363.1"/>
    <property type="molecule type" value="Genomic_DNA"/>
</dbReference>
<feature type="non-terminal residue" evidence="4">
    <location>
        <position position="1"/>
    </location>
</feature>
<gene>
    <name evidence="3" type="ORF">OVA965_LOCUS22571</name>
    <name evidence="4" type="ORF">TMI583_LOCUS23285</name>
</gene>
<comment type="caution">
    <text evidence="4">The sequence shown here is derived from an EMBL/GenBank/DDBJ whole genome shotgun (WGS) entry which is preliminary data.</text>
</comment>
<evidence type="ECO:0000256" key="1">
    <source>
        <dbReference type="SAM" id="Coils"/>
    </source>
</evidence>
<proteinExistence type="predicted"/>
<evidence type="ECO:0000313" key="3">
    <source>
        <dbReference type="EMBL" id="CAF1170998.1"/>
    </source>
</evidence>
<evidence type="ECO:0000313" key="5">
    <source>
        <dbReference type="Proteomes" id="UP000682733"/>
    </source>
</evidence>
<dbReference type="Proteomes" id="UP000682733">
    <property type="component" value="Unassembled WGS sequence"/>
</dbReference>